<keyword evidence="1" id="KW-0472">Membrane</keyword>
<reference evidence="2 3" key="1">
    <citation type="submission" date="2016-06" db="EMBL/GenBank/DDBJ databases">
        <authorList>
            <person name="Kjaerup R.B."/>
            <person name="Dalgaard T.S."/>
            <person name="Juul-Madsen H.R."/>
        </authorList>
    </citation>
    <scope>NUCLEOTIDE SEQUENCE [LARGE SCALE GENOMIC DNA]</scope>
    <source>
        <strain evidence="2 3">DSM 44871</strain>
    </source>
</reference>
<organism evidence="2 3">
    <name type="scientific">Micromonospora saelicesensis</name>
    <dbReference type="NCBI Taxonomy" id="285676"/>
    <lineage>
        <taxon>Bacteria</taxon>
        <taxon>Bacillati</taxon>
        <taxon>Actinomycetota</taxon>
        <taxon>Actinomycetes</taxon>
        <taxon>Micromonosporales</taxon>
        <taxon>Micromonosporaceae</taxon>
        <taxon>Micromonospora</taxon>
    </lineage>
</organism>
<dbReference type="Proteomes" id="UP000198864">
    <property type="component" value="Unassembled WGS sequence"/>
</dbReference>
<feature type="transmembrane region" description="Helical" evidence="1">
    <location>
        <begin position="303"/>
        <end position="322"/>
    </location>
</feature>
<evidence type="ECO:0000313" key="2">
    <source>
        <dbReference type="EMBL" id="SCF41415.1"/>
    </source>
</evidence>
<sequence length="415" mass="45591">MVAPLGKLPVELLVSMAIFFAYVLGVFLEMISRFFRLITIAGVLGIFAVTSLAQLFSQSSLITLAQIGGFLFAALTLVNAARLFTRMKADGLAAVIAFSIEETASQIAGAIRAYWGRVRRGFQPDYSTLREILEQEVIGKFGKNKDLLPDTVQQMDVNSVSVAAEAMGISVARIHEIADDATKKLISSTESQVLFRYYIRKNQHLEALVRQVIDEDLHKSTGAQWAFAQAVYDLEPMRKRLRQRLNQADVDLRKDYPEIFQECDRIRAEGEFRRGISVPLMILLTALAVLALRLIGIPVSFDALVIPIAGAMVVGGSVHLAGSHKIKESDAILYSCIKRGLVKLGEEAIFGDDLMKPTEPPALSPTSLAVQAAREFRTVVTVRFFEKLSSIVAGRERRTNTAKAKSKGTDGTLSA</sequence>
<evidence type="ECO:0000256" key="1">
    <source>
        <dbReference type="SAM" id="Phobius"/>
    </source>
</evidence>
<name>A0A1C5A885_9ACTN</name>
<evidence type="ECO:0000313" key="3">
    <source>
        <dbReference type="Proteomes" id="UP000198864"/>
    </source>
</evidence>
<feature type="transmembrane region" description="Helical" evidence="1">
    <location>
        <begin position="275"/>
        <end position="297"/>
    </location>
</feature>
<feature type="transmembrane region" description="Helical" evidence="1">
    <location>
        <begin position="62"/>
        <end position="81"/>
    </location>
</feature>
<accession>A0A1C5A885</accession>
<dbReference type="EMBL" id="FMCR01000009">
    <property type="protein sequence ID" value="SCF41415.1"/>
    <property type="molecule type" value="Genomic_DNA"/>
</dbReference>
<dbReference type="AlphaFoldDB" id="A0A1C5A885"/>
<protein>
    <submittedName>
        <fullName evidence="2">Uncharacterized protein</fullName>
    </submittedName>
</protein>
<gene>
    <name evidence="2" type="ORF">GA0070561_6436</name>
</gene>
<proteinExistence type="predicted"/>
<feature type="transmembrane region" description="Helical" evidence="1">
    <location>
        <begin position="12"/>
        <end position="30"/>
    </location>
</feature>
<feature type="transmembrane region" description="Helical" evidence="1">
    <location>
        <begin position="37"/>
        <end position="56"/>
    </location>
</feature>
<keyword evidence="1" id="KW-1133">Transmembrane helix</keyword>
<keyword evidence="1" id="KW-0812">Transmembrane</keyword>